<protein>
    <recommendedName>
        <fullName evidence="4">Glycosyl hydrolase 36 catalytic domain-containing protein</fullName>
    </recommendedName>
</protein>
<dbReference type="RefSeq" id="WP_126616989.1">
    <property type="nucleotide sequence ID" value="NZ_CP034562.1"/>
</dbReference>
<proteinExistence type="predicted"/>
<feature type="signal peptide" evidence="1">
    <location>
        <begin position="1"/>
        <end position="20"/>
    </location>
</feature>
<dbReference type="OrthoDB" id="1111500at2"/>
<evidence type="ECO:0008006" key="4">
    <source>
        <dbReference type="Google" id="ProtNLM"/>
    </source>
</evidence>
<accession>A0A3Q9FMZ9</accession>
<gene>
    <name evidence="2" type="ORF">EI427_17015</name>
</gene>
<dbReference type="GO" id="GO:0005975">
    <property type="term" value="P:carbohydrate metabolic process"/>
    <property type="evidence" value="ECO:0007669"/>
    <property type="project" value="InterPro"/>
</dbReference>
<organism evidence="2 3">
    <name type="scientific">Flammeovirga pectinis</name>
    <dbReference type="NCBI Taxonomy" id="2494373"/>
    <lineage>
        <taxon>Bacteria</taxon>
        <taxon>Pseudomonadati</taxon>
        <taxon>Bacteroidota</taxon>
        <taxon>Cytophagia</taxon>
        <taxon>Cytophagales</taxon>
        <taxon>Flammeovirgaceae</taxon>
        <taxon>Flammeovirga</taxon>
    </lineage>
</organism>
<evidence type="ECO:0000313" key="2">
    <source>
        <dbReference type="EMBL" id="AZQ63864.1"/>
    </source>
</evidence>
<dbReference type="SUPFAM" id="SSF48208">
    <property type="entry name" value="Six-hairpin glycosidases"/>
    <property type="match status" value="1"/>
</dbReference>
<sequence>MKNYLLIALAAFTFGCTAQSKTNTLTEQIETDTQLPKIQEMGLKLLSTGFNAGDGYAEVWIRDFNTFVTQSAKVVDHKLIKDNILNFFYIQEDDGNIADGFITIRPGYDSTYYKKSVHKPTLAYHKNTVETDQEASLVQSVYKYIKATGDKSILQEKVVGKKVIHRLEDAMQFLLDERFNKTYQLLWGATTADWGDVQPEHDWGVALDENSHLTIDIYDNAMFVIALNNLIEIGGDDINTNKWKIVRAGITKNVAKYLWDEERQKYRPHVYITTSPFPSDFNEDEVFYHGGTAIAIEAGFLSKEQIKVQLDKMVQNVKESGAPSIGLTLYPVYPEGTFQNTGMHPYGYQNGGDWTWFGARMITELVKNGYEQEAWEQAQPMFDRVLKNKGFYEWYTRDNKPTGSGMFRGSAGVLLDAIDAFENLTVNN</sequence>
<dbReference type="EMBL" id="CP034562">
    <property type="protein sequence ID" value="AZQ63864.1"/>
    <property type="molecule type" value="Genomic_DNA"/>
</dbReference>
<evidence type="ECO:0000313" key="3">
    <source>
        <dbReference type="Proteomes" id="UP000267268"/>
    </source>
</evidence>
<dbReference type="Proteomes" id="UP000267268">
    <property type="component" value="Chromosome 1"/>
</dbReference>
<keyword evidence="3" id="KW-1185">Reference proteome</keyword>
<dbReference type="InterPro" id="IPR008928">
    <property type="entry name" value="6-hairpin_glycosidase_sf"/>
</dbReference>
<dbReference type="Gene3D" id="1.50.10.10">
    <property type="match status" value="1"/>
</dbReference>
<dbReference type="KEGG" id="fll:EI427_17015"/>
<feature type="chain" id="PRO_5018685829" description="Glycosyl hydrolase 36 catalytic domain-containing protein" evidence="1">
    <location>
        <begin position="21"/>
        <end position="428"/>
    </location>
</feature>
<dbReference type="PROSITE" id="PS51257">
    <property type="entry name" value="PROKAR_LIPOPROTEIN"/>
    <property type="match status" value="1"/>
</dbReference>
<evidence type="ECO:0000256" key="1">
    <source>
        <dbReference type="SAM" id="SignalP"/>
    </source>
</evidence>
<dbReference type="InterPro" id="IPR012341">
    <property type="entry name" value="6hp_glycosidase-like_sf"/>
</dbReference>
<reference evidence="2 3" key="1">
    <citation type="submission" date="2018-12" db="EMBL/GenBank/DDBJ databases">
        <title>Flammeovirga pectinis sp. nov., isolated from the gut of the Korean scallop, Patinopecten yessoensis.</title>
        <authorList>
            <person name="Bae J.-W."/>
            <person name="Jeong Y.-S."/>
            <person name="Kang W."/>
        </authorList>
    </citation>
    <scope>NUCLEOTIDE SEQUENCE [LARGE SCALE GENOMIC DNA]</scope>
    <source>
        <strain evidence="2 3">L12M1</strain>
    </source>
</reference>
<keyword evidence="1" id="KW-0732">Signal</keyword>
<dbReference type="AlphaFoldDB" id="A0A3Q9FMZ9"/>
<name>A0A3Q9FMZ9_9BACT</name>